<gene>
    <name evidence="8" type="ORF">A4S15_12215</name>
</gene>
<dbReference type="SUPFAM" id="SSF50090">
    <property type="entry name" value="Electron transport accessory proteins"/>
    <property type="match status" value="1"/>
</dbReference>
<comment type="catalytic activity">
    <reaction evidence="4 5">
        <text>an aliphatic primary amide = an aliphatic nitrile + H2O</text>
        <dbReference type="Rhea" id="RHEA:12673"/>
        <dbReference type="ChEBI" id="CHEBI:15377"/>
        <dbReference type="ChEBI" id="CHEBI:65285"/>
        <dbReference type="ChEBI" id="CHEBI:80291"/>
        <dbReference type="EC" id="4.2.1.84"/>
    </reaction>
</comment>
<dbReference type="GO" id="GO:0046914">
    <property type="term" value="F:transition metal ion binding"/>
    <property type="evidence" value="ECO:0007669"/>
    <property type="project" value="InterPro"/>
</dbReference>
<comment type="similarity">
    <text evidence="2 5">Belongs to the nitrile hydratase subunit beta family.</text>
</comment>
<dbReference type="InterPro" id="IPR003168">
    <property type="entry name" value="Nitrile_hydratase_bsu"/>
</dbReference>
<dbReference type="EC" id="4.2.1.84" evidence="5"/>
<comment type="function">
    <text evidence="1 5">NHase catalyzes the hydration of various nitrile compounds to the corresponding amides.</text>
</comment>
<comment type="caution">
    <text evidence="8">The sequence shown here is derived from an EMBL/GenBank/DDBJ whole genome shotgun (WGS) entry which is preliminary data.</text>
</comment>
<dbReference type="GO" id="GO:0018822">
    <property type="term" value="F:nitrile hydratase activity"/>
    <property type="evidence" value="ECO:0007669"/>
    <property type="project" value="UniProtKB-EC"/>
</dbReference>
<dbReference type="NCBIfam" id="TIGR03888">
    <property type="entry name" value="nitrile_beta"/>
    <property type="match status" value="1"/>
</dbReference>
<dbReference type="Pfam" id="PF02211">
    <property type="entry name" value="NHase_beta_C"/>
    <property type="match status" value="1"/>
</dbReference>
<evidence type="ECO:0000256" key="1">
    <source>
        <dbReference type="ARBA" id="ARBA00004042"/>
    </source>
</evidence>
<reference evidence="8 9" key="1">
    <citation type="journal article" date="2017" name="Water Res.">
        <title>Comammox in drinking water systems.</title>
        <authorList>
            <person name="Wang Y."/>
            <person name="Ma L."/>
            <person name="Mao Y."/>
            <person name="Jiang X."/>
            <person name="Xia Y."/>
            <person name="Yu K."/>
            <person name="Li B."/>
            <person name="Zhang T."/>
        </authorList>
    </citation>
    <scope>NUCLEOTIDE SEQUENCE [LARGE SCALE GENOMIC DNA]</scope>
    <source>
        <strain evidence="8">SG_bin8</strain>
    </source>
</reference>
<dbReference type="RefSeq" id="WP_376801578.1">
    <property type="nucleotide sequence ID" value="NZ_DBNB01000022.1"/>
</dbReference>
<dbReference type="InterPro" id="IPR024690">
    <property type="entry name" value="CN_hydtase_beta_dom_C"/>
</dbReference>
<dbReference type="InterPro" id="IPR042262">
    <property type="entry name" value="CN_hydtase_beta_C"/>
</dbReference>
<dbReference type="Gene3D" id="1.10.472.20">
    <property type="entry name" value="Nitrile hydratase, beta subunit"/>
    <property type="match status" value="1"/>
</dbReference>
<accession>A0A1W9HUR1</accession>
<evidence type="ECO:0000259" key="6">
    <source>
        <dbReference type="Pfam" id="PF02211"/>
    </source>
</evidence>
<evidence type="ECO:0000256" key="4">
    <source>
        <dbReference type="ARBA" id="ARBA00044877"/>
    </source>
</evidence>
<dbReference type="STRING" id="1827387.A4S15_12215"/>
<dbReference type="EMBL" id="LWDL01000021">
    <property type="protein sequence ID" value="OQW51190.1"/>
    <property type="molecule type" value="Genomic_DNA"/>
</dbReference>
<feature type="domain" description="Nitrile hydratase beta subunit" evidence="6">
    <location>
        <begin position="121"/>
        <end position="216"/>
    </location>
</feature>
<evidence type="ECO:0000256" key="5">
    <source>
        <dbReference type="PIRNR" id="PIRNR001427"/>
    </source>
</evidence>
<evidence type="ECO:0000259" key="7">
    <source>
        <dbReference type="Pfam" id="PF21006"/>
    </source>
</evidence>
<evidence type="ECO:0000256" key="2">
    <source>
        <dbReference type="ARBA" id="ARBA00009098"/>
    </source>
</evidence>
<dbReference type="Gene3D" id="2.30.30.50">
    <property type="match status" value="1"/>
</dbReference>
<evidence type="ECO:0000313" key="8">
    <source>
        <dbReference type="EMBL" id="OQW51190.1"/>
    </source>
</evidence>
<organism evidence="8 9">
    <name type="scientific">Candidatus Raskinella chloraquaticus</name>
    <dbReference type="NCBI Taxonomy" id="1951219"/>
    <lineage>
        <taxon>Bacteria</taxon>
        <taxon>Pseudomonadati</taxon>
        <taxon>Pseudomonadota</taxon>
        <taxon>Alphaproteobacteria</taxon>
        <taxon>Hyphomicrobiales</taxon>
        <taxon>Phreatobacteraceae</taxon>
        <taxon>Candidatus Raskinella</taxon>
    </lineage>
</organism>
<dbReference type="PIRSF" id="PIRSF001427">
    <property type="entry name" value="NHase_beta"/>
    <property type="match status" value="1"/>
</dbReference>
<name>A0A1W9HUR1_9HYPH</name>
<evidence type="ECO:0000313" key="9">
    <source>
        <dbReference type="Proteomes" id="UP000192872"/>
    </source>
</evidence>
<protein>
    <recommendedName>
        <fullName evidence="5">Nitrile hydratase subunit beta</fullName>
        <shortName evidence="5">NHase</shortName>
        <ecNumber evidence="5">4.2.1.84</ecNumber>
    </recommendedName>
</protein>
<sequence length="219" mass="24253">MNGGHDLGGAHGFGPVVPEPDEPVFHADWEKRVLGLYVAGACTGAWNIDMARFTREDRPAQDYLGWSYYRIWLAGLERLLLETGLVNQTELTGGKAIDPPIALKRVLKADEAEAVMLRGFPAERQVGFQPRFQVGDAVVTRAINPATHTRLPRYARGRRGTIHALHGAHVFPDAHAHGHGEAPHFLYTVHFTARELWGPDTTADSVYLNCWEPYLDPAG</sequence>
<dbReference type="InterPro" id="IPR049054">
    <property type="entry name" value="CN_hydtase_beta-like_N"/>
</dbReference>
<dbReference type="Proteomes" id="UP000192872">
    <property type="component" value="Unassembled WGS sequence"/>
</dbReference>
<feature type="domain" description="Nitrile hydratase beta subunit-like N-terminal" evidence="7">
    <location>
        <begin position="1"/>
        <end position="98"/>
    </location>
</feature>
<dbReference type="AlphaFoldDB" id="A0A1W9HUR1"/>
<dbReference type="Pfam" id="PF21006">
    <property type="entry name" value="NHase_beta_N"/>
    <property type="match status" value="1"/>
</dbReference>
<dbReference type="InterPro" id="IPR008990">
    <property type="entry name" value="Elect_transpt_acc-like_dom_sf"/>
</dbReference>
<evidence type="ECO:0000256" key="3">
    <source>
        <dbReference type="ARBA" id="ARBA00023239"/>
    </source>
</evidence>
<proteinExistence type="inferred from homology"/>
<keyword evidence="3 5" id="KW-0456">Lyase</keyword>